<accession>A0A1G6QY15</accession>
<dbReference type="Gene3D" id="3.60.21.10">
    <property type="match status" value="1"/>
</dbReference>
<dbReference type="RefSeq" id="WP_093727323.1">
    <property type="nucleotide sequence ID" value="NZ_FMZB01000005.1"/>
</dbReference>
<protein>
    <submittedName>
        <fullName evidence="2">Serine/threonine protein phosphatase 1</fullName>
    </submittedName>
</protein>
<dbReference type="InterPro" id="IPR004843">
    <property type="entry name" value="Calcineurin-like_PHP"/>
</dbReference>
<evidence type="ECO:0000259" key="1">
    <source>
        <dbReference type="Pfam" id="PF00149"/>
    </source>
</evidence>
<dbReference type="GO" id="GO:0016791">
    <property type="term" value="F:phosphatase activity"/>
    <property type="evidence" value="ECO:0007669"/>
    <property type="project" value="TreeGrafter"/>
</dbReference>
<organism evidence="2 3">
    <name type="scientific">Terribacillus halophilus</name>
    <dbReference type="NCBI Taxonomy" id="361279"/>
    <lineage>
        <taxon>Bacteria</taxon>
        <taxon>Bacillati</taxon>
        <taxon>Bacillota</taxon>
        <taxon>Bacilli</taxon>
        <taxon>Bacillales</taxon>
        <taxon>Bacillaceae</taxon>
        <taxon>Terribacillus</taxon>
    </lineage>
</organism>
<dbReference type="PANTHER" id="PTHR42850:SF4">
    <property type="entry name" value="ZINC-DEPENDENT ENDOPOLYPHOSPHATASE"/>
    <property type="match status" value="1"/>
</dbReference>
<dbReference type="SUPFAM" id="SSF56300">
    <property type="entry name" value="Metallo-dependent phosphatases"/>
    <property type="match status" value="1"/>
</dbReference>
<dbReference type="STRING" id="361279.SAMN05421663_105246"/>
<dbReference type="GO" id="GO:0008803">
    <property type="term" value="F:bis(5'-nucleosyl)-tetraphosphatase (symmetrical) activity"/>
    <property type="evidence" value="ECO:0007669"/>
    <property type="project" value="TreeGrafter"/>
</dbReference>
<dbReference type="GO" id="GO:0005737">
    <property type="term" value="C:cytoplasm"/>
    <property type="evidence" value="ECO:0007669"/>
    <property type="project" value="TreeGrafter"/>
</dbReference>
<evidence type="ECO:0000313" key="2">
    <source>
        <dbReference type="EMBL" id="SDC96536.1"/>
    </source>
</evidence>
<keyword evidence="3" id="KW-1185">Reference proteome</keyword>
<dbReference type="GO" id="GO:0110154">
    <property type="term" value="P:RNA decapping"/>
    <property type="evidence" value="ECO:0007669"/>
    <property type="project" value="TreeGrafter"/>
</dbReference>
<name>A0A1G6QY15_9BACI</name>
<dbReference type="Proteomes" id="UP000198666">
    <property type="component" value="Unassembled WGS sequence"/>
</dbReference>
<evidence type="ECO:0000313" key="3">
    <source>
        <dbReference type="Proteomes" id="UP000198666"/>
    </source>
</evidence>
<dbReference type="OrthoDB" id="384253at2"/>
<dbReference type="PANTHER" id="PTHR42850">
    <property type="entry name" value="METALLOPHOSPHOESTERASE"/>
    <property type="match status" value="1"/>
</dbReference>
<dbReference type="EMBL" id="FMZB01000005">
    <property type="protein sequence ID" value="SDC96536.1"/>
    <property type="molecule type" value="Genomic_DNA"/>
</dbReference>
<feature type="domain" description="Calcineurin-like phosphoesterase" evidence="1">
    <location>
        <begin position="3"/>
        <end position="154"/>
    </location>
</feature>
<dbReference type="InterPro" id="IPR050126">
    <property type="entry name" value="Ap4A_hydrolase"/>
</dbReference>
<reference evidence="3" key="1">
    <citation type="submission" date="2016-10" db="EMBL/GenBank/DDBJ databases">
        <authorList>
            <person name="Varghese N."/>
            <person name="Submissions S."/>
        </authorList>
    </citation>
    <scope>NUCLEOTIDE SEQUENCE [LARGE SCALE GENOMIC DNA]</scope>
    <source>
        <strain evidence="3">DSM 21620</strain>
    </source>
</reference>
<proteinExistence type="predicted"/>
<dbReference type="InterPro" id="IPR029052">
    <property type="entry name" value="Metallo-depent_PP-like"/>
</dbReference>
<gene>
    <name evidence="2" type="ORF">SAMN05421663_105246</name>
</gene>
<sequence>MPKLYAMSDIHGCYEAMMDTLRLVDLDTSEENKLILLGDYVDGGADSCRVLYHIKHLEEQYPKQVITLLGNHEKMFIDWYTTLDDKSRWLTHDFNLLTIKSFFSGERFEMMEKQPVMTKGSYYEISHYIVRMMKEKHEGLLNWLSEKNTRLPYYETENQIYVHAGICEEDGEHWKHATKTNDFFWKYPAETGIFMKDIIAGHVSTAEVADDKSYLGRAFWDKTSHFYIDGETVKSNIIPLLRYDVCKKSYSSYEKEKNGYWLEYPIVKR</sequence>
<dbReference type="Pfam" id="PF00149">
    <property type="entry name" value="Metallophos"/>
    <property type="match status" value="1"/>
</dbReference>
<dbReference type="AlphaFoldDB" id="A0A1G6QY15"/>